<keyword evidence="2" id="KW-1185">Reference proteome</keyword>
<evidence type="ECO:0000313" key="1">
    <source>
        <dbReference type="EMBL" id="KAG2330374.1"/>
    </source>
</evidence>
<dbReference type="EMBL" id="JAAMPC010000001">
    <property type="protein sequence ID" value="KAG2330374.1"/>
    <property type="molecule type" value="Genomic_DNA"/>
</dbReference>
<organism evidence="1 2">
    <name type="scientific">Brassica carinata</name>
    <name type="common">Ethiopian mustard</name>
    <name type="synonym">Abyssinian cabbage</name>
    <dbReference type="NCBI Taxonomy" id="52824"/>
    <lineage>
        <taxon>Eukaryota</taxon>
        <taxon>Viridiplantae</taxon>
        <taxon>Streptophyta</taxon>
        <taxon>Embryophyta</taxon>
        <taxon>Tracheophyta</taxon>
        <taxon>Spermatophyta</taxon>
        <taxon>Magnoliopsida</taxon>
        <taxon>eudicotyledons</taxon>
        <taxon>Gunneridae</taxon>
        <taxon>Pentapetalae</taxon>
        <taxon>rosids</taxon>
        <taxon>malvids</taxon>
        <taxon>Brassicales</taxon>
        <taxon>Brassicaceae</taxon>
        <taxon>Brassiceae</taxon>
        <taxon>Brassica</taxon>
    </lineage>
</organism>
<sequence>MEERFLLSKHQGMQFSSRVNGVMRRSEWRYGLWLRNKFEAGIGSRKTQLPVLILWFDREEFQSHDECSRRINGLTNGFKKVLRSFGRGYRVFFIIMDDKGCDLVHRNTTLGLQKVLKGNVQVEQSVGVPFSMVAVQAQQSGLEVSLYLAVMFLPKIMRWRFRRLRVEYKVLLITKRRSHNVLSSIYIGSQRMDRSFEEVQLDGQVVSFIIVFWTLRCDLALE</sequence>
<dbReference type="AlphaFoldDB" id="A0A8X7WGH4"/>
<evidence type="ECO:0000313" key="2">
    <source>
        <dbReference type="Proteomes" id="UP000886595"/>
    </source>
</evidence>
<name>A0A8X7WGH4_BRACI</name>
<accession>A0A8X7WGH4</accession>
<gene>
    <name evidence="1" type="ORF">Bca52824_001554</name>
</gene>
<dbReference type="Proteomes" id="UP000886595">
    <property type="component" value="Unassembled WGS sequence"/>
</dbReference>
<reference evidence="1 2" key="1">
    <citation type="submission" date="2020-02" db="EMBL/GenBank/DDBJ databases">
        <authorList>
            <person name="Ma Q."/>
            <person name="Huang Y."/>
            <person name="Song X."/>
            <person name="Pei D."/>
        </authorList>
    </citation>
    <scope>NUCLEOTIDE SEQUENCE [LARGE SCALE GENOMIC DNA]</scope>
    <source>
        <strain evidence="1">Sxm20200214</strain>
        <tissue evidence="1">Leaf</tissue>
    </source>
</reference>
<comment type="caution">
    <text evidence="1">The sequence shown here is derived from an EMBL/GenBank/DDBJ whole genome shotgun (WGS) entry which is preliminary data.</text>
</comment>
<protein>
    <submittedName>
        <fullName evidence="1">Uncharacterized protein</fullName>
    </submittedName>
</protein>
<proteinExistence type="predicted"/>